<evidence type="ECO:0000259" key="1">
    <source>
        <dbReference type="PROSITE" id="PS50943"/>
    </source>
</evidence>
<organism evidence="2 3">
    <name type="scientific">Clostridium butyricum</name>
    <dbReference type="NCBI Taxonomy" id="1492"/>
    <lineage>
        <taxon>Bacteria</taxon>
        <taxon>Bacillati</taxon>
        <taxon>Bacillota</taxon>
        <taxon>Clostridia</taxon>
        <taxon>Eubacteriales</taxon>
        <taxon>Clostridiaceae</taxon>
        <taxon>Clostridium</taxon>
    </lineage>
</organism>
<dbReference type="SUPFAM" id="SSF47413">
    <property type="entry name" value="lambda repressor-like DNA-binding domains"/>
    <property type="match status" value="1"/>
</dbReference>
<sequence length="67" mass="7961">MPVKNKLREIRMREYMLNQKEFCKILKISQSTYSAIESNKIQGNIENILTIAKALNLKVEDIWYLED</sequence>
<dbReference type="GO" id="GO:0003677">
    <property type="term" value="F:DNA binding"/>
    <property type="evidence" value="ECO:0007669"/>
    <property type="project" value="UniProtKB-KW"/>
</dbReference>
<protein>
    <submittedName>
        <fullName evidence="2">DNA-binding phage protein</fullName>
    </submittedName>
</protein>
<dbReference type="RefSeq" id="WP_146868854.1">
    <property type="nucleotide sequence ID" value="NZ_BKBC01000044.1"/>
</dbReference>
<accession>A0A512TPW4</accession>
<keyword evidence="2" id="KW-0238">DNA-binding</keyword>
<feature type="domain" description="HTH cro/C1-type" evidence="1">
    <location>
        <begin position="7"/>
        <end position="62"/>
    </location>
</feature>
<dbReference type="AlphaFoldDB" id="A0A512TPW4"/>
<dbReference type="Proteomes" id="UP000321089">
    <property type="component" value="Unassembled WGS sequence"/>
</dbReference>
<dbReference type="InterPro" id="IPR001387">
    <property type="entry name" value="Cro/C1-type_HTH"/>
</dbReference>
<proteinExistence type="predicted"/>
<dbReference type="Pfam" id="PF01381">
    <property type="entry name" value="HTH_3"/>
    <property type="match status" value="1"/>
</dbReference>
<evidence type="ECO:0000313" key="3">
    <source>
        <dbReference type="Proteomes" id="UP000321089"/>
    </source>
</evidence>
<dbReference type="CDD" id="cd00093">
    <property type="entry name" value="HTH_XRE"/>
    <property type="match status" value="1"/>
</dbReference>
<evidence type="ECO:0000313" key="2">
    <source>
        <dbReference type="EMBL" id="GEQ22299.1"/>
    </source>
</evidence>
<reference evidence="2 3" key="1">
    <citation type="submission" date="2019-07" db="EMBL/GenBank/DDBJ databases">
        <title>Whole genome shotgun sequence of Clostridium butyricum NBRC 3858.</title>
        <authorList>
            <person name="Hosoyama A."/>
            <person name="Uohara A."/>
            <person name="Ohji S."/>
            <person name="Ichikawa N."/>
        </authorList>
    </citation>
    <scope>NUCLEOTIDE SEQUENCE [LARGE SCALE GENOMIC DNA]</scope>
    <source>
        <strain evidence="2 3">NBRC 3858</strain>
    </source>
</reference>
<name>A0A512TPW4_CLOBU</name>
<dbReference type="EMBL" id="BKBC01000044">
    <property type="protein sequence ID" value="GEQ22299.1"/>
    <property type="molecule type" value="Genomic_DNA"/>
</dbReference>
<comment type="caution">
    <text evidence="2">The sequence shown here is derived from an EMBL/GenBank/DDBJ whole genome shotgun (WGS) entry which is preliminary data.</text>
</comment>
<dbReference type="InterPro" id="IPR010982">
    <property type="entry name" value="Lambda_DNA-bd_dom_sf"/>
</dbReference>
<dbReference type="PROSITE" id="PS50943">
    <property type="entry name" value="HTH_CROC1"/>
    <property type="match status" value="1"/>
</dbReference>
<dbReference type="SMART" id="SM00530">
    <property type="entry name" value="HTH_XRE"/>
    <property type="match status" value="1"/>
</dbReference>
<gene>
    <name evidence="2" type="ORF">CBU02nite_28050</name>
</gene>
<dbReference type="Gene3D" id="1.10.260.40">
    <property type="entry name" value="lambda repressor-like DNA-binding domains"/>
    <property type="match status" value="1"/>
</dbReference>